<name>A0A6M3T896_9CAUD</name>
<evidence type="ECO:0000259" key="2">
    <source>
        <dbReference type="Pfam" id="PF13264"/>
    </source>
</evidence>
<reference evidence="3 4" key="1">
    <citation type="submission" date="2019-11" db="EMBL/GenBank/DDBJ databases">
        <authorList>
            <person name="Hylling O."/>
            <person name="Hansen L.H."/>
            <person name="Johansen A."/>
        </authorList>
    </citation>
    <scope>NUCLEOTIDE SEQUENCE [LARGE SCALE GENOMIC DNA]</scope>
</reference>
<accession>A0A6M3T896</accession>
<dbReference type="RefSeq" id="YP_010738265.1">
    <property type="nucleotide sequence ID" value="NC_073025.1"/>
</dbReference>
<dbReference type="EMBL" id="MN734438">
    <property type="protein sequence ID" value="QJD54444.1"/>
    <property type="molecule type" value="Genomic_DNA"/>
</dbReference>
<dbReference type="Pfam" id="PF13264">
    <property type="entry name" value="DUF4055"/>
    <property type="match status" value="1"/>
</dbReference>
<evidence type="ECO:0000256" key="1">
    <source>
        <dbReference type="SAM" id="Coils"/>
    </source>
</evidence>
<dbReference type="KEGG" id="vg:79585691"/>
<dbReference type="InterPro" id="IPR025129">
    <property type="entry name" value="DUF4055"/>
</dbReference>
<evidence type="ECO:0000313" key="3">
    <source>
        <dbReference type="EMBL" id="QJD54444.1"/>
    </source>
</evidence>
<keyword evidence="1" id="KW-0175">Coiled coil</keyword>
<feature type="domain" description="DUF4055" evidence="2">
    <location>
        <begin position="259"/>
        <end position="397"/>
    </location>
</feature>
<dbReference type="Proteomes" id="UP000502416">
    <property type="component" value="Segment"/>
</dbReference>
<organism evidence="3 4">
    <name type="scientific">Sphingomonas phage Lucius</name>
    <dbReference type="NCBI Taxonomy" id="2686313"/>
    <lineage>
        <taxon>Viruses</taxon>
        <taxon>Duplodnaviria</taxon>
        <taxon>Heunggongvirae</taxon>
        <taxon>Uroviricota</taxon>
        <taxon>Caudoviricetes</taxon>
        <taxon>Johnpaulvirinae</taxon>
        <taxon>Kharnvirus</taxon>
        <taxon>Kharnvirus lucius</taxon>
    </lineage>
</organism>
<proteinExistence type="predicted"/>
<protein>
    <submittedName>
        <fullName evidence="3">Portal protein</fullName>
    </submittedName>
</protein>
<keyword evidence="4" id="KW-1185">Reference proteome</keyword>
<dbReference type="GeneID" id="79585691"/>
<evidence type="ECO:0000313" key="4">
    <source>
        <dbReference type="Proteomes" id="UP000502416"/>
    </source>
</evidence>
<feature type="coiled-coil region" evidence="1">
    <location>
        <begin position="449"/>
        <end position="479"/>
    </location>
</feature>
<sequence>MPVSSVRKELREKLKQYELIDDCLAGEQQVKYRQTKYLPMPNAEDTSPENMARYQSYLTRAVFFNVAQRTQFGLRGQVFLRDPLVELPSLLQPMLEDATGSGVTLQQLAQEGVDKVLGFGRAGLYVDYPNMTTPDGQPRGVSRAEVESGEVKPMLKLIHPKDGINWRTIRRGAKTLLSLVVFKETYDEEDDGFETKTGEQWRVLRLVNNEYVIEIYRDKMGQAPVERYIPKDASGASFDEIPFVFIGSINNDPTIDPPPMYDLCAINMAHYRNSADYEDSVYQVGQPTFWFSGLTQKWLDDTMGGTIRLGAAGGIPLPVDGNAGILQAEPNTLAKEAMDQKEAQMLALGAKLVEASQVQRTATEADIDNVSETSVLSTVAKNVGAAFQYILSFAARFVGQDASAIAYELNTEFDLVNLSPEERKALIAEYQSGVLTWTEVRDSLRRAGIASLTDEEAKAETEKEEADRMANAVKEAAAMADATGVNNDPNAPPGA</sequence>